<protein>
    <submittedName>
        <fullName evidence="1">Uncharacterized protein</fullName>
    </submittedName>
</protein>
<comment type="caution">
    <text evidence="1">The sequence shown here is derived from an EMBL/GenBank/DDBJ whole genome shotgun (WGS) entry which is preliminary data.</text>
</comment>
<dbReference type="Proteomes" id="UP001152531">
    <property type="component" value="Unassembled WGS sequence"/>
</dbReference>
<gene>
    <name evidence="1" type="ORF">CLIB1444_04S00892</name>
</gene>
<keyword evidence="2" id="KW-1185">Reference proteome</keyword>
<organism evidence="1 2">
    <name type="scientific">[Candida] jaroonii</name>
    <dbReference type="NCBI Taxonomy" id="467808"/>
    <lineage>
        <taxon>Eukaryota</taxon>
        <taxon>Fungi</taxon>
        <taxon>Dikarya</taxon>
        <taxon>Ascomycota</taxon>
        <taxon>Saccharomycotina</taxon>
        <taxon>Pichiomycetes</taxon>
        <taxon>Debaryomycetaceae</taxon>
        <taxon>Yamadazyma</taxon>
    </lineage>
</organism>
<evidence type="ECO:0000313" key="1">
    <source>
        <dbReference type="EMBL" id="CAH6720475.1"/>
    </source>
</evidence>
<sequence>MDELFNQGIEPADLEGTTDFGIIGGLIQAVSNRAESTSAAVTNLTPFVTYCYSWYGIACMAMAILLNRTLIIASTNTSRFQQQMINRQRNLFRGPDATEFLKSATFLIFRLGAISVLLYNAYNILVTLKFNGKLIGAEDRLIYRILDGLKIFDYNIETANPYLKTPKLSVMIGPSTDIYWPTFLGFCLSAYMETFVSAINGDKPYIETGLTLFEHSLAFQEASSKGTFFLGNRNVVRKPTEELMIICLFSTLNHLNIQIGGLLNNNKYRLIPSTIIGASFLTYYTNLLRNGGWTQFPIIITGSILPQLLIVAIIFASMVIFIMAILSTGFNLQDLNYASFFTTNDDEFQERVLFKLSDDFYTTLINLGMLSITSAGKSSYITELSLVTIDEETWLERNIWDKFKRHLKNGKLNMGYGNLIDNPPMDLISNISRVTKLNENDTVIKRRINSIVIMITNLYQLGKGLFMDKFLYKYILKNHIIKEKEFEKGTVEELEQRRQKVPKFLQTYVQPSDKPKPKSDKIIELDDMDDIQISENYLNLIAGEFSERDNSEDFQVEEEDSDLESIIDETDIEDISFSPQEFIELVNEEMNVEILNSHLNNEGTIMTRSRFNKILPFKDESSKLLEVLLSKRKNNISKVLNGETDDEDYDSKLSCVVCQVNNREIITWPCKCFSICESCRLTLASKAIEGCVCCRRPVEGVSKVFIP</sequence>
<proteinExistence type="predicted"/>
<name>A0ACA9Y6H5_9ASCO</name>
<dbReference type="EMBL" id="CALSDN010000004">
    <property type="protein sequence ID" value="CAH6720475.1"/>
    <property type="molecule type" value="Genomic_DNA"/>
</dbReference>
<reference evidence="1" key="1">
    <citation type="submission" date="2022-06" db="EMBL/GenBank/DDBJ databases">
        <authorList>
            <person name="Legras J.-L."/>
            <person name="Devillers H."/>
            <person name="Grondin C."/>
        </authorList>
    </citation>
    <scope>NUCLEOTIDE SEQUENCE</scope>
    <source>
        <strain evidence="1">CLIB 1444</strain>
    </source>
</reference>
<accession>A0ACA9Y6H5</accession>
<evidence type="ECO:0000313" key="2">
    <source>
        <dbReference type="Proteomes" id="UP001152531"/>
    </source>
</evidence>